<dbReference type="SUPFAM" id="SSF51735">
    <property type="entry name" value="NAD(P)-binding Rossmann-fold domains"/>
    <property type="match status" value="1"/>
</dbReference>
<evidence type="ECO:0000256" key="1">
    <source>
        <dbReference type="ARBA" id="ARBA00023002"/>
    </source>
</evidence>
<dbReference type="EMBL" id="KZ819199">
    <property type="protein sequence ID" value="PWY98308.1"/>
    <property type="molecule type" value="Genomic_DNA"/>
</dbReference>
<dbReference type="InterPro" id="IPR045010">
    <property type="entry name" value="MDR_fam"/>
</dbReference>
<dbReference type="SMART" id="SM00829">
    <property type="entry name" value="PKS_ER"/>
    <property type="match status" value="1"/>
</dbReference>
<dbReference type="Pfam" id="PF16884">
    <property type="entry name" value="ADH_N_2"/>
    <property type="match status" value="1"/>
</dbReference>
<dbReference type="CDD" id="cd05288">
    <property type="entry name" value="PGDH"/>
    <property type="match status" value="1"/>
</dbReference>
<dbReference type="SUPFAM" id="SSF50129">
    <property type="entry name" value="GroES-like"/>
    <property type="match status" value="1"/>
</dbReference>
<dbReference type="InterPro" id="IPR036291">
    <property type="entry name" value="NAD(P)-bd_dom_sf"/>
</dbReference>
<gene>
    <name evidence="3" type="ORF">BCV70DRAFT_202089</name>
</gene>
<proteinExistence type="predicted"/>
<dbReference type="Gene3D" id="3.90.180.10">
    <property type="entry name" value="Medium-chain alcohol dehydrogenases, catalytic domain"/>
    <property type="match status" value="1"/>
</dbReference>
<dbReference type="GO" id="GO:0016628">
    <property type="term" value="F:oxidoreductase activity, acting on the CH-CH group of donors, NAD or NADP as acceptor"/>
    <property type="evidence" value="ECO:0007669"/>
    <property type="project" value="InterPro"/>
</dbReference>
<dbReference type="AlphaFoldDB" id="A0A317XLP2"/>
<evidence type="ECO:0000313" key="4">
    <source>
        <dbReference type="Proteomes" id="UP000246740"/>
    </source>
</evidence>
<feature type="domain" description="Enoyl reductase (ER)" evidence="2">
    <location>
        <begin position="26"/>
        <end position="350"/>
    </location>
</feature>
<dbReference type="InterPro" id="IPR020843">
    <property type="entry name" value="ER"/>
</dbReference>
<keyword evidence="1" id="KW-0560">Oxidoreductase</keyword>
<evidence type="ECO:0000259" key="2">
    <source>
        <dbReference type="SMART" id="SM00829"/>
    </source>
</evidence>
<dbReference type="STRING" id="1882483.A0A317XLP2"/>
<organism evidence="3 4">
    <name type="scientific">Testicularia cyperi</name>
    <dbReference type="NCBI Taxonomy" id="1882483"/>
    <lineage>
        <taxon>Eukaryota</taxon>
        <taxon>Fungi</taxon>
        <taxon>Dikarya</taxon>
        <taxon>Basidiomycota</taxon>
        <taxon>Ustilaginomycotina</taxon>
        <taxon>Ustilaginomycetes</taxon>
        <taxon>Ustilaginales</taxon>
        <taxon>Anthracoideaceae</taxon>
        <taxon>Testicularia</taxon>
    </lineage>
</organism>
<dbReference type="Pfam" id="PF00107">
    <property type="entry name" value="ADH_zinc_N"/>
    <property type="match status" value="1"/>
</dbReference>
<protein>
    <submittedName>
        <fullName evidence="3">NAD(P)-binding protein</fullName>
    </submittedName>
</protein>
<dbReference type="FunFam" id="3.40.50.720:FF:000121">
    <property type="entry name" value="Prostaglandin reductase 2"/>
    <property type="match status" value="1"/>
</dbReference>
<sequence>MSQNTQIVLRERPTASIVDAMGQSDSTFEAKHIAAATAADLKEGEVIVKVEYVSLDPAMRGWLRDARSYLPPVQIGEVMRAFGVGTVVESNFPGLAKGDQVAGTLGWQSIAKLHGRFLEKKQIYPGGSILDFLGPLGMSGQTAYWGIFDVAKIKAGDVVVVTGAAGSVGSIAVQLAKLQGCKVIAIAGSDDKCTWLKQQLGADEALNYKSPTFKADYRQMAQKKYGYIDAVFENVGGEILDLTLLCLKPHARIAFCGAISDYNNPKPQGLKNYQTLIAMRGKLEGFIVMDYADRYAHAEKQMAQWLADGKLARKFHVVDHKLPNATSTLESCPQALNDLFAGKNVGKMVVKVQS</sequence>
<accession>A0A317XLP2</accession>
<dbReference type="InParanoid" id="A0A317XLP2"/>
<dbReference type="OrthoDB" id="809632at2759"/>
<reference evidence="3 4" key="1">
    <citation type="journal article" date="2018" name="Mol. Biol. Evol.">
        <title>Broad Genomic Sampling Reveals a Smut Pathogenic Ancestry of the Fungal Clade Ustilaginomycotina.</title>
        <authorList>
            <person name="Kijpornyongpan T."/>
            <person name="Mondo S.J."/>
            <person name="Barry K."/>
            <person name="Sandor L."/>
            <person name="Lee J."/>
            <person name="Lipzen A."/>
            <person name="Pangilinan J."/>
            <person name="LaButti K."/>
            <person name="Hainaut M."/>
            <person name="Henrissat B."/>
            <person name="Grigoriev I.V."/>
            <person name="Spatafora J.W."/>
            <person name="Aime M.C."/>
        </authorList>
    </citation>
    <scope>NUCLEOTIDE SEQUENCE [LARGE SCALE GENOMIC DNA]</scope>
    <source>
        <strain evidence="3 4">MCA 3645</strain>
    </source>
</reference>
<dbReference type="InterPro" id="IPR013149">
    <property type="entry name" value="ADH-like_C"/>
</dbReference>
<dbReference type="Gene3D" id="3.40.50.720">
    <property type="entry name" value="NAD(P)-binding Rossmann-like Domain"/>
    <property type="match status" value="1"/>
</dbReference>
<dbReference type="InterPro" id="IPR011032">
    <property type="entry name" value="GroES-like_sf"/>
</dbReference>
<dbReference type="PANTHER" id="PTHR43205:SF42">
    <property type="entry name" value="ALCOHOL DEHYDROGENASE, ZINC-CONTAINING (AFU_ORTHOLOGUE AFUA_7G04530)"/>
    <property type="match status" value="1"/>
</dbReference>
<evidence type="ECO:0000313" key="3">
    <source>
        <dbReference type="EMBL" id="PWY98308.1"/>
    </source>
</evidence>
<name>A0A317XLP2_9BASI</name>
<keyword evidence="4" id="KW-1185">Reference proteome</keyword>
<dbReference type="InterPro" id="IPR041694">
    <property type="entry name" value="ADH_N_2"/>
</dbReference>
<dbReference type="PANTHER" id="PTHR43205">
    <property type="entry name" value="PROSTAGLANDIN REDUCTASE"/>
    <property type="match status" value="1"/>
</dbReference>
<dbReference type="Proteomes" id="UP000246740">
    <property type="component" value="Unassembled WGS sequence"/>
</dbReference>